<comment type="caution">
    <text evidence="9">The sequence shown here is derived from an EMBL/GenBank/DDBJ whole genome shotgun (WGS) entry which is preliminary data.</text>
</comment>
<proteinExistence type="inferred from homology"/>
<keyword evidence="6 7" id="KW-0472">Membrane</keyword>
<evidence type="ECO:0000256" key="1">
    <source>
        <dbReference type="ARBA" id="ARBA00004651"/>
    </source>
</evidence>
<protein>
    <submittedName>
        <fullName evidence="9">Membrane protein DedA with SNARE-associated domain</fullName>
    </submittedName>
</protein>
<dbReference type="GO" id="GO:0005886">
    <property type="term" value="C:plasma membrane"/>
    <property type="evidence" value="ECO:0007669"/>
    <property type="project" value="UniProtKB-SubCell"/>
</dbReference>
<evidence type="ECO:0000313" key="10">
    <source>
        <dbReference type="Proteomes" id="UP000324159"/>
    </source>
</evidence>
<comment type="similarity">
    <text evidence="2 7">Belongs to the DedA family.</text>
</comment>
<feature type="transmembrane region" description="Helical" evidence="7">
    <location>
        <begin position="58"/>
        <end position="79"/>
    </location>
</feature>
<dbReference type="InterPro" id="IPR032816">
    <property type="entry name" value="VTT_dom"/>
</dbReference>
<feature type="transmembrane region" description="Helical" evidence="7">
    <location>
        <begin position="174"/>
        <end position="193"/>
    </location>
</feature>
<comment type="caution">
    <text evidence="7">Lacks conserved residue(s) required for the propagation of feature annotation.</text>
</comment>
<evidence type="ECO:0000313" key="9">
    <source>
        <dbReference type="EMBL" id="TYO99924.1"/>
    </source>
</evidence>
<reference evidence="9 10" key="1">
    <citation type="submission" date="2019-07" db="EMBL/GenBank/DDBJ databases">
        <title>Genomic Encyclopedia of Type Strains, Phase IV (KMG-IV): sequencing the most valuable type-strain genomes for metagenomic binning, comparative biology and taxonomic classification.</title>
        <authorList>
            <person name="Goeker M."/>
        </authorList>
    </citation>
    <scope>NUCLEOTIDE SEQUENCE [LARGE SCALE GENOMIC DNA]</scope>
    <source>
        <strain evidence="9 10">SS015</strain>
    </source>
</reference>
<keyword evidence="4 7" id="KW-0812">Transmembrane</keyword>
<dbReference type="PANTHER" id="PTHR30353">
    <property type="entry name" value="INNER MEMBRANE PROTEIN DEDA-RELATED"/>
    <property type="match status" value="1"/>
</dbReference>
<dbReference type="InterPro" id="IPR032818">
    <property type="entry name" value="DedA-like"/>
</dbReference>
<feature type="domain" description="VTT" evidence="8">
    <location>
        <begin position="38"/>
        <end position="162"/>
    </location>
</feature>
<evidence type="ECO:0000256" key="5">
    <source>
        <dbReference type="ARBA" id="ARBA00022989"/>
    </source>
</evidence>
<dbReference type="Pfam" id="PF09335">
    <property type="entry name" value="VTT_dom"/>
    <property type="match status" value="1"/>
</dbReference>
<dbReference type="Proteomes" id="UP000324159">
    <property type="component" value="Unassembled WGS sequence"/>
</dbReference>
<dbReference type="OrthoDB" id="9801622at2"/>
<keyword evidence="5 7" id="KW-1133">Transmembrane helix</keyword>
<dbReference type="EMBL" id="VNIB01000001">
    <property type="protein sequence ID" value="TYO99924.1"/>
    <property type="molecule type" value="Genomic_DNA"/>
</dbReference>
<accession>A0A5D3WN39</accession>
<comment type="subcellular location">
    <subcellularLocation>
        <location evidence="1 7">Cell membrane</location>
        <topology evidence="1 7">Multi-pass membrane protein</topology>
    </subcellularLocation>
</comment>
<gene>
    <name evidence="9" type="ORF">EDC39_10184</name>
</gene>
<evidence type="ECO:0000256" key="4">
    <source>
        <dbReference type="ARBA" id="ARBA00022692"/>
    </source>
</evidence>
<evidence type="ECO:0000256" key="6">
    <source>
        <dbReference type="ARBA" id="ARBA00023136"/>
    </source>
</evidence>
<dbReference type="AlphaFoldDB" id="A0A5D3WN39"/>
<sequence length="200" mass="21870">MEDWLKIFFRFLPEGGLYYLLIGLIALGESLVGIGLLLPGSTLCVFAGFLALHGKGEILPLIGVATLGAFCGDLISYLFGARFGGELLKHPLLNRRVDLVRKAEIFFAEHGGKSVLFGRFFGPIRGFVPFVAGGAGMSPALFTTFALVSALLWGLTYPGLGWLAGVSWQNVQRWTGRFSLLILAALLLTVLWAKLRRRRK</sequence>
<organism evidence="9 10">
    <name type="scientific">Geothermobacter ehrlichii</name>
    <dbReference type="NCBI Taxonomy" id="213224"/>
    <lineage>
        <taxon>Bacteria</taxon>
        <taxon>Pseudomonadati</taxon>
        <taxon>Thermodesulfobacteriota</taxon>
        <taxon>Desulfuromonadia</taxon>
        <taxon>Desulfuromonadales</taxon>
        <taxon>Geothermobacteraceae</taxon>
        <taxon>Geothermobacter</taxon>
    </lineage>
</organism>
<evidence type="ECO:0000256" key="2">
    <source>
        <dbReference type="ARBA" id="ARBA00010792"/>
    </source>
</evidence>
<keyword evidence="10" id="KW-1185">Reference proteome</keyword>
<name>A0A5D3WN39_9BACT</name>
<evidence type="ECO:0000259" key="8">
    <source>
        <dbReference type="Pfam" id="PF09335"/>
    </source>
</evidence>
<dbReference type="PANTHER" id="PTHR30353:SF15">
    <property type="entry name" value="INNER MEMBRANE PROTEIN YABI"/>
    <property type="match status" value="1"/>
</dbReference>
<keyword evidence="3 7" id="KW-1003">Cell membrane</keyword>
<evidence type="ECO:0000256" key="7">
    <source>
        <dbReference type="RuleBase" id="RU367016"/>
    </source>
</evidence>
<evidence type="ECO:0000256" key="3">
    <source>
        <dbReference type="ARBA" id="ARBA00022475"/>
    </source>
</evidence>
<dbReference type="RefSeq" id="WP_148894125.1">
    <property type="nucleotide sequence ID" value="NZ_VNIB01000001.1"/>
</dbReference>